<dbReference type="Pfam" id="PF00990">
    <property type="entry name" value="GGDEF"/>
    <property type="match status" value="1"/>
</dbReference>
<dbReference type="Proteomes" id="UP000027318">
    <property type="component" value="Unassembled WGS sequence"/>
</dbReference>
<dbReference type="PROSITE" id="PS50887">
    <property type="entry name" value="GGDEF"/>
    <property type="match status" value="1"/>
</dbReference>
<proteinExistence type="predicted"/>
<evidence type="ECO:0000259" key="2">
    <source>
        <dbReference type="PROSITE" id="PS50887"/>
    </source>
</evidence>
<evidence type="ECO:0000313" key="4">
    <source>
        <dbReference type="Proteomes" id="UP000027318"/>
    </source>
</evidence>
<dbReference type="Gene3D" id="3.30.450.40">
    <property type="match status" value="1"/>
</dbReference>
<gene>
    <name evidence="3" type="ORF">ADINL_2909</name>
</gene>
<dbReference type="CDD" id="cd01949">
    <property type="entry name" value="GGDEF"/>
    <property type="match status" value="1"/>
</dbReference>
<evidence type="ECO:0000313" key="3">
    <source>
        <dbReference type="EMBL" id="KDE38454.1"/>
    </source>
</evidence>
<name>A0A063XYA6_9GAMM</name>
<dbReference type="SUPFAM" id="SSF55073">
    <property type="entry name" value="Nucleotide cyclase"/>
    <property type="match status" value="1"/>
</dbReference>
<keyword evidence="1" id="KW-0175">Coiled coil</keyword>
<dbReference type="Pfam" id="PF13185">
    <property type="entry name" value="GAF_2"/>
    <property type="match status" value="1"/>
</dbReference>
<dbReference type="InterPro" id="IPR052163">
    <property type="entry name" value="DGC-Regulatory_Protein"/>
</dbReference>
<dbReference type="NCBIfam" id="TIGR00254">
    <property type="entry name" value="GGDEF"/>
    <property type="match status" value="1"/>
</dbReference>
<dbReference type="SUPFAM" id="SSF55781">
    <property type="entry name" value="GAF domain-like"/>
    <property type="match status" value="1"/>
</dbReference>
<sequence length="336" mass="37498">MKTEEILYRLDDIMSDSADLESLIRPLLQLIEEFTGLESVYFTSIDFHQNIQSVVFARNMGDMQITEGLSVPWEDTLCKRSFEETRTYVSQVSEHWGDSEAAQALGIETYISEPVRRLDHEIFGTLCGASASRREVDDQSILFLRLFAQIISQQLAREELITQLRQLNAEYSRLAMLDSLTGVPNRRALIDELKRMLARAQREGSAVHVGFIDLDNFKQINDVYGHDAGDLFLIQMAEQLKTGLRGSDVLARYGGDEFVALSMANSAGDSAAQAGFAERLSQLTQGMFELGAVTLEYAGASVGVVTSAHDEFHPEALIARADAAMYAVKQQRRLVE</sequence>
<dbReference type="PANTHER" id="PTHR46663:SF2">
    <property type="entry name" value="GGDEF DOMAIN-CONTAINING PROTEIN"/>
    <property type="match status" value="1"/>
</dbReference>
<dbReference type="SMART" id="SM00065">
    <property type="entry name" value="GAF"/>
    <property type="match status" value="1"/>
</dbReference>
<protein>
    <submittedName>
        <fullName evidence="3">Diguanylate cyclase/phosphodiesterase (GGDEF &amp; EAL domains) with PAS/PAC sensor(S)</fullName>
    </submittedName>
</protein>
<dbReference type="InterPro" id="IPR043128">
    <property type="entry name" value="Rev_trsase/Diguanyl_cyclase"/>
</dbReference>
<accession>A0A063XYA6</accession>
<dbReference type="InterPro" id="IPR000160">
    <property type="entry name" value="GGDEF_dom"/>
</dbReference>
<keyword evidence="4" id="KW-1185">Reference proteome</keyword>
<dbReference type="AlphaFoldDB" id="A0A063XYA6"/>
<dbReference type="PATRIC" id="fig|267850.7.peg.2860"/>
<dbReference type="InterPro" id="IPR029787">
    <property type="entry name" value="Nucleotide_cyclase"/>
</dbReference>
<feature type="coiled-coil region" evidence="1">
    <location>
        <begin position="150"/>
        <end position="177"/>
    </location>
</feature>
<dbReference type="RefSeq" id="WP_036549649.1">
    <property type="nucleotide sequence ID" value="NZ_JMSZ01000042.1"/>
</dbReference>
<reference evidence="3 4" key="1">
    <citation type="journal article" date="2005" name="Int. J. Syst. Evol. Microbiol.">
        <title>Nitrincola lacisaponensis gen. nov., sp. nov., a novel alkaliphilic bacterium isolated from an alkaline, saline lake.</title>
        <authorList>
            <person name="Dimitriu P.A."/>
            <person name="Shukla S.K."/>
            <person name="Conradt J."/>
            <person name="Marquez M.C."/>
            <person name="Ventosa A."/>
            <person name="Maglia A."/>
            <person name="Peyton B.M."/>
            <person name="Pinkart H.C."/>
            <person name="Mormile M.R."/>
        </authorList>
    </citation>
    <scope>NUCLEOTIDE SEQUENCE [LARGE SCALE GENOMIC DNA]</scope>
    <source>
        <strain evidence="3 4">4CA</strain>
    </source>
</reference>
<dbReference type="PANTHER" id="PTHR46663">
    <property type="entry name" value="DIGUANYLATE CYCLASE DGCT-RELATED"/>
    <property type="match status" value="1"/>
</dbReference>
<dbReference type="Gene3D" id="3.30.70.270">
    <property type="match status" value="1"/>
</dbReference>
<dbReference type="EMBL" id="JMSZ01000042">
    <property type="protein sequence ID" value="KDE38454.1"/>
    <property type="molecule type" value="Genomic_DNA"/>
</dbReference>
<evidence type="ECO:0000256" key="1">
    <source>
        <dbReference type="SAM" id="Coils"/>
    </source>
</evidence>
<feature type="domain" description="GGDEF" evidence="2">
    <location>
        <begin position="205"/>
        <end position="336"/>
    </location>
</feature>
<dbReference type="InterPro" id="IPR029016">
    <property type="entry name" value="GAF-like_dom_sf"/>
</dbReference>
<dbReference type="InterPro" id="IPR003018">
    <property type="entry name" value="GAF"/>
</dbReference>
<dbReference type="OrthoDB" id="9812358at2"/>
<organism evidence="3 4">
    <name type="scientific">Nitrincola lacisaponensis</name>
    <dbReference type="NCBI Taxonomy" id="267850"/>
    <lineage>
        <taxon>Bacteria</taxon>
        <taxon>Pseudomonadati</taxon>
        <taxon>Pseudomonadota</taxon>
        <taxon>Gammaproteobacteria</taxon>
        <taxon>Oceanospirillales</taxon>
        <taxon>Oceanospirillaceae</taxon>
        <taxon>Nitrincola</taxon>
    </lineage>
</organism>
<comment type="caution">
    <text evidence="3">The sequence shown here is derived from an EMBL/GenBank/DDBJ whole genome shotgun (WGS) entry which is preliminary data.</text>
</comment>
<dbReference type="STRING" id="267850.ADINL_2909"/>
<dbReference type="SMART" id="SM00267">
    <property type="entry name" value="GGDEF"/>
    <property type="match status" value="1"/>
</dbReference>